<keyword evidence="1" id="KW-0472">Membrane</keyword>
<gene>
    <name evidence="2" type="ORF">PRVXT_002638</name>
</gene>
<reference evidence="2" key="2">
    <citation type="submission" date="2024-06" db="EMBL/GenBank/DDBJ databases">
        <authorList>
            <person name="Petrova K.O."/>
            <person name="Toshchakov S.V."/>
            <person name="Boltjanskaja Y.V."/>
            <person name="Kevbrin V."/>
        </authorList>
    </citation>
    <scope>NUCLEOTIDE SEQUENCE</scope>
    <source>
        <strain evidence="2">Z-910T</strain>
    </source>
</reference>
<feature type="transmembrane region" description="Helical" evidence="1">
    <location>
        <begin position="431"/>
        <end position="453"/>
    </location>
</feature>
<dbReference type="EMBL" id="CP158367">
    <property type="protein sequence ID" value="XBX74589.1"/>
    <property type="molecule type" value="Genomic_DNA"/>
</dbReference>
<feature type="transmembrane region" description="Helical" evidence="1">
    <location>
        <begin position="665"/>
        <end position="682"/>
    </location>
</feature>
<accession>A0AAU7VKK0</accession>
<feature type="transmembrane region" description="Helical" evidence="1">
    <location>
        <begin position="526"/>
        <end position="544"/>
    </location>
</feature>
<feature type="transmembrane region" description="Helical" evidence="1">
    <location>
        <begin position="634"/>
        <end position="653"/>
    </location>
</feature>
<keyword evidence="1" id="KW-1133">Transmembrane helix</keyword>
<dbReference type="AlphaFoldDB" id="A0AAU7VKK0"/>
<protein>
    <recommendedName>
        <fullName evidence="3">Phosphoglyceromutase</fullName>
    </recommendedName>
</protein>
<feature type="transmembrane region" description="Helical" evidence="1">
    <location>
        <begin position="376"/>
        <end position="394"/>
    </location>
</feature>
<feature type="transmembrane region" description="Helical" evidence="1">
    <location>
        <begin position="460"/>
        <end position="477"/>
    </location>
</feature>
<dbReference type="Gene3D" id="3.40.720.10">
    <property type="entry name" value="Alkaline Phosphatase, subunit A"/>
    <property type="match status" value="1"/>
</dbReference>
<dbReference type="InterPro" id="IPR017850">
    <property type="entry name" value="Alkaline_phosphatase_core_sf"/>
</dbReference>
<evidence type="ECO:0000256" key="1">
    <source>
        <dbReference type="SAM" id="Phobius"/>
    </source>
</evidence>
<proteinExistence type="predicted"/>
<feature type="transmembrane region" description="Helical" evidence="1">
    <location>
        <begin position="406"/>
        <end position="425"/>
    </location>
</feature>
<feature type="transmembrane region" description="Helical" evidence="1">
    <location>
        <begin position="688"/>
        <end position="706"/>
    </location>
</feature>
<feature type="transmembrane region" description="Helical" evidence="1">
    <location>
        <begin position="497"/>
        <end position="519"/>
    </location>
</feature>
<dbReference type="RefSeq" id="WP_350343341.1">
    <property type="nucleotide sequence ID" value="NZ_CP158367.1"/>
</dbReference>
<reference evidence="2" key="1">
    <citation type="journal article" date="2013" name="Extremophiles">
        <title>Proteinivorax tanatarense gen. nov., sp. nov., an anaerobic, haloalkaliphilic, proteolytic bacterium isolated from a decaying algal bloom, and proposal of Proteinivoraceae fam. nov.</title>
        <authorList>
            <person name="Kevbrin V."/>
            <person name="Boltyanskaya Y."/>
            <person name="Zhilina T."/>
            <person name="Kolganova T."/>
            <person name="Lavrentjeva E."/>
            <person name="Kuznetsov B."/>
        </authorList>
    </citation>
    <scope>NUCLEOTIDE SEQUENCE</scope>
    <source>
        <strain evidence="2">Z-910T</strain>
    </source>
</reference>
<feature type="transmembrane region" description="Helical" evidence="1">
    <location>
        <begin position="574"/>
        <end position="594"/>
    </location>
</feature>
<sequence>MKRIAFIVLLMFLLVNFTALDVVAENKNVPKTYVVIIDRVSPEQLEEYAGENLSYILENSSWGIMANNTASGRSSINNALTIGASSRAVGAQGELFFNSQEKKDEMLASSLYLTFNPGVSVPVDGVVNPFINHVKHQNDELMHPVKVGALGEKLKKHHLVPLVVGNSDSIEQQRHAAWIVADNAGQVPIGKVDENILIDTQKFVGGKKTDYNRMVNYLDQHQNSADIYLIDTGDTYRLDEHYFNYTQQTVENLTKDSIQRMDPLFEYILSKFNEDDNILILTFNVPRWRQEEYNEFIPTIYHYNQGGEAGLLTSGSTKRPGVVTSLDIAPTLLSFYDIKADNMFGQVATAKSQAEQKEEVMSMVKRINTVYSQRPFLVHFYVTLIMILVIFIMLNFKIKAIKLELLLLPILTLLWGPLAFLIMAFLPVAPIYISTVIFILISIILAYTTTIVYNEPINRLVFTATATVVVVIIDTFLDNFLQKQSVLGYDVIGGARFYGIGNEYIGVLLGGTILATYPLYKKQKSFWLYIIYSGVLFVTMAPFWGTNFGGTLALAVGFAMVLVDYNRKKGLLKTLATIGAAGLIILMLLIFFNITSSNPTHIGNLFAGENVIEDVIMTASRKLSMNFKLIQYSIWSRVFFVLLIAIIFLGFYPPQKLLYHKEKKYYLAIRGILAGSFTALLLNDSGIVTAAISMLFLTLPILYCLCSEKLPFKQ</sequence>
<feature type="transmembrane region" description="Helical" evidence="1">
    <location>
        <begin position="550"/>
        <end position="567"/>
    </location>
</feature>
<keyword evidence="1" id="KW-0812">Transmembrane</keyword>
<name>A0AAU7VKK0_9FIRM</name>
<organism evidence="2">
    <name type="scientific">Proteinivorax tanatarense</name>
    <dbReference type="NCBI Taxonomy" id="1260629"/>
    <lineage>
        <taxon>Bacteria</taxon>
        <taxon>Bacillati</taxon>
        <taxon>Bacillota</taxon>
        <taxon>Clostridia</taxon>
        <taxon>Eubacteriales</taxon>
        <taxon>Proteinivoracaceae</taxon>
        <taxon>Proteinivorax</taxon>
    </lineage>
</organism>
<evidence type="ECO:0000313" key="2">
    <source>
        <dbReference type="EMBL" id="XBX74589.1"/>
    </source>
</evidence>
<evidence type="ECO:0008006" key="3">
    <source>
        <dbReference type="Google" id="ProtNLM"/>
    </source>
</evidence>